<organism evidence="1 2">
    <name type="scientific">Solanum verrucosum</name>
    <dbReference type="NCBI Taxonomy" id="315347"/>
    <lineage>
        <taxon>Eukaryota</taxon>
        <taxon>Viridiplantae</taxon>
        <taxon>Streptophyta</taxon>
        <taxon>Embryophyta</taxon>
        <taxon>Tracheophyta</taxon>
        <taxon>Spermatophyta</taxon>
        <taxon>Magnoliopsida</taxon>
        <taxon>eudicotyledons</taxon>
        <taxon>Gunneridae</taxon>
        <taxon>Pentapetalae</taxon>
        <taxon>asterids</taxon>
        <taxon>lamiids</taxon>
        <taxon>Solanales</taxon>
        <taxon>Solanaceae</taxon>
        <taxon>Solanoideae</taxon>
        <taxon>Solaneae</taxon>
        <taxon>Solanum</taxon>
    </lineage>
</organism>
<reference evidence="1" key="1">
    <citation type="submission" date="2023-08" db="EMBL/GenBank/DDBJ databases">
        <title>A de novo genome assembly of Solanum verrucosum Schlechtendal, a Mexican diploid species geographically isolated from the other diploid A-genome species in potato relatives.</title>
        <authorList>
            <person name="Hosaka K."/>
        </authorList>
    </citation>
    <scope>NUCLEOTIDE SEQUENCE</scope>
    <source>
        <tissue evidence="1">Young leaves</tissue>
    </source>
</reference>
<keyword evidence="2" id="KW-1185">Reference proteome</keyword>
<sequence>MVLILESKDISLLGGIDTGFHVYSSHDLCRLKDMAPLRAYVRRNVNQNVDQEAPQEAPQLPIDPLAEQVTNVEFRVAFKVLAQANREVVVHVNPNVGTMTTRMRDFTRTNPP</sequence>
<proteinExistence type="predicted"/>
<dbReference type="AlphaFoldDB" id="A0AAF0UNG7"/>
<evidence type="ECO:0000313" key="2">
    <source>
        <dbReference type="Proteomes" id="UP001234989"/>
    </source>
</evidence>
<gene>
    <name evidence="1" type="ORF">MTR67_043090</name>
</gene>
<accession>A0AAF0UNG7</accession>
<evidence type="ECO:0000313" key="1">
    <source>
        <dbReference type="EMBL" id="WMV49705.1"/>
    </source>
</evidence>
<protein>
    <submittedName>
        <fullName evidence="1">Uncharacterized protein</fullName>
    </submittedName>
</protein>
<name>A0AAF0UNG7_SOLVR</name>
<dbReference type="Proteomes" id="UP001234989">
    <property type="component" value="Chromosome 10"/>
</dbReference>
<dbReference type="EMBL" id="CP133621">
    <property type="protein sequence ID" value="WMV49705.1"/>
    <property type="molecule type" value="Genomic_DNA"/>
</dbReference>